<dbReference type="OrthoDB" id="9811476at2"/>
<dbReference type="SUPFAM" id="SSF53686">
    <property type="entry name" value="Tryptophan synthase beta subunit-like PLP-dependent enzymes"/>
    <property type="match status" value="1"/>
</dbReference>
<evidence type="ECO:0000313" key="5">
    <source>
        <dbReference type="EMBL" id="GEP55564.1"/>
    </source>
</evidence>
<keyword evidence="2" id="KW-0663">Pyridoxal phosphate</keyword>
<proteinExistence type="predicted"/>
<dbReference type="PANTHER" id="PTHR48078:SF7">
    <property type="entry name" value="BLL6502 PROTEIN"/>
    <property type="match status" value="1"/>
</dbReference>
<gene>
    <name evidence="5" type="ORF">RSO01_27300</name>
</gene>
<dbReference type="PANTHER" id="PTHR48078">
    <property type="entry name" value="THREONINE DEHYDRATASE, MITOCHONDRIAL-RELATED"/>
    <property type="match status" value="1"/>
</dbReference>
<dbReference type="EMBL" id="BKAJ01000039">
    <property type="protein sequence ID" value="GEP55564.1"/>
    <property type="molecule type" value="Genomic_DNA"/>
</dbReference>
<dbReference type="Gene3D" id="3.40.50.1100">
    <property type="match status" value="2"/>
</dbReference>
<evidence type="ECO:0000256" key="3">
    <source>
        <dbReference type="ARBA" id="ARBA00023239"/>
    </source>
</evidence>
<comment type="cofactor">
    <cofactor evidence="1">
        <name>pyridoxal 5'-phosphate</name>
        <dbReference type="ChEBI" id="CHEBI:597326"/>
    </cofactor>
</comment>
<accession>A0A512N9B7</accession>
<evidence type="ECO:0000256" key="1">
    <source>
        <dbReference type="ARBA" id="ARBA00001933"/>
    </source>
</evidence>
<dbReference type="InterPro" id="IPR036052">
    <property type="entry name" value="TrpB-like_PALP_sf"/>
</dbReference>
<dbReference type="CDD" id="cd01562">
    <property type="entry name" value="Thr-dehyd"/>
    <property type="match status" value="1"/>
</dbReference>
<dbReference type="GO" id="GO:0004794">
    <property type="term" value="F:threonine deaminase activity"/>
    <property type="evidence" value="ECO:0007669"/>
    <property type="project" value="TreeGrafter"/>
</dbReference>
<dbReference type="AlphaFoldDB" id="A0A512N9B7"/>
<dbReference type="InterPro" id="IPR050147">
    <property type="entry name" value="Ser/Thr_Dehydratase"/>
</dbReference>
<feature type="domain" description="Tryptophan synthase beta chain-like PALP" evidence="4">
    <location>
        <begin position="24"/>
        <end position="303"/>
    </location>
</feature>
<dbReference type="GO" id="GO:0003941">
    <property type="term" value="F:L-serine ammonia-lyase activity"/>
    <property type="evidence" value="ECO:0007669"/>
    <property type="project" value="TreeGrafter"/>
</dbReference>
<dbReference type="GO" id="GO:0006567">
    <property type="term" value="P:L-threonine catabolic process"/>
    <property type="evidence" value="ECO:0007669"/>
    <property type="project" value="TreeGrafter"/>
</dbReference>
<dbReference type="InterPro" id="IPR001926">
    <property type="entry name" value="TrpB-like_PALP"/>
</dbReference>
<name>A0A512N9B7_9HYPH</name>
<keyword evidence="3" id="KW-0456">Lyase</keyword>
<dbReference type="Proteomes" id="UP000321058">
    <property type="component" value="Unassembled WGS sequence"/>
</dbReference>
<organism evidence="5 6">
    <name type="scientific">Reyranella soli</name>
    <dbReference type="NCBI Taxonomy" id="1230389"/>
    <lineage>
        <taxon>Bacteria</taxon>
        <taxon>Pseudomonadati</taxon>
        <taxon>Pseudomonadota</taxon>
        <taxon>Alphaproteobacteria</taxon>
        <taxon>Hyphomicrobiales</taxon>
        <taxon>Reyranellaceae</taxon>
        <taxon>Reyranella</taxon>
    </lineage>
</organism>
<evidence type="ECO:0000313" key="6">
    <source>
        <dbReference type="Proteomes" id="UP000321058"/>
    </source>
</evidence>
<dbReference type="GO" id="GO:0006565">
    <property type="term" value="P:L-serine catabolic process"/>
    <property type="evidence" value="ECO:0007669"/>
    <property type="project" value="TreeGrafter"/>
</dbReference>
<protein>
    <submittedName>
        <fullName evidence="5">Serine/threonine dehydratase</fullName>
    </submittedName>
</protein>
<dbReference type="RefSeq" id="WP_147149652.1">
    <property type="nucleotide sequence ID" value="NZ_BKAJ01000039.1"/>
</dbReference>
<sequence>MLSLHEVEEAAQVVYAAMPPTAQYAWPLLARRTGCEVWVKHENHTPIGAFKVRGGLVYMDRLKRTQPGLKGVVSATRGNHGQSIAVGAAKVGIVATIVVPQGNSVEKNAAMRAFGAELVEAGHDFDAARDVALRLASDRGLSMIPSFHHDLVRGVATYALELFRGAPALDTVYVPIGLGSGICGVIAMRDALSPATNVVGVVSTEAPAYALSFAAGKVVPTNSANTMADGMAVRGPDAEALSVILKGADRIVQVSDDEIGLAMRAYYEDTHQLTEGAGAAALAALMQERQRMVGKRVGLVLSGGNIDRPLYLRTLADRGPV</sequence>
<evidence type="ECO:0000256" key="2">
    <source>
        <dbReference type="ARBA" id="ARBA00022898"/>
    </source>
</evidence>
<evidence type="ECO:0000259" key="4">
    <source>
        <dbReference type="Pfam" id="PF00291"/>
    </source>
</evidence>
<dbReference type="NCBIfam" id="NF004771">
    <property type="entry name" value="PRK06110.1"/>
    <property type="match status" value="1"/>
</dbReference>
<comment type="caution">
    <text evidence="5">The sequence shown here is derived from an EMBL/GenBank/DDBJ whole genome shotgun (WGS) entry which is preliminary data.</text>
</comment>
<keyword evidence="6" id="KW-1185">Reference proteome</keyword>
<dbReference type="GO" id="GO:0009097">
    <property type="term" value="P:isoleucine biosynthetic process"/>
    <property type="evidence" value="ECO:0007669"/>
    <property type="project" value="TreeGrafter"/>
</dbReference>
<dbReference type="Pfam" id="PF00291">
    <property type="entry name" value="PALP"/>
    <property type="match status" value="1"/>
</dbReference>
<reference evidence="5 6" key="1">
    <citation type="submission" date="2019-07" db="EMBL/GenBank/DDBJ databases">
        <title>Whole genome shotgun sequence of Reyranella soli NBRC 108950.</title>
        <authorList>
            <person name="Hosoyama A."/>
            <person name="Uohara A."/>
            <person name="Ohji S."/>
            <person name="Ichikawa N."/>
        </authorList>
    </citation>
    <scope>NUCLEOTIDE SEQUENCE [LARGE SCALE GENOMIC DNA]</scope>
    <source>
        <strain evidence="5 6">NBRC 108950</strain>
    </source>
</reference>